<dbReference type="KEGG" id="chg:AXF12_05890"/>
<organism evidence="2 4">
    <name type="scientific">Capnocytophaga haemolytica</name>
    <dbReference type="NCBI Taxonomy" id="45243"/>
    <lineage>
        <taxon>Bacteria</taxon>
        <taxon>Pseudomonadati</taxon>
        <taxon>Bacteroidota</taxon>
        <taxon>Flavobacteriia</taxon>
        <taxon>Flavobacteriales</taxon>
        <taxon>Flavobacteriaceae</taxon>
        <taxon>Capnocytophaga</taxon>
    </lineage>
</organism>
<dbReference type="EMBL" id="LT906449">
    <property type="protein sequence ID" value="SNV05096.1"/>
    <property type="molecule type" value="Genomic_DNA"/>
</dbReference>
<protein>
    <submittedName>
        <fullName evidence="2">Uncharacterized protein</fullName>
    </submittedName>
</protein>
<sequence>MAVRLFFDKMNYQLIFYIMMAKVQQTNEMTMANDNFFSYEGRLQYKGKTYAECLPFEKEAFNKALSKARGTDFASQLERAILPLFLQYSPMKKKELTVDNKVKDAIFGRILEKLAPDDCNTSERWVLSATHNNYDVAIYGEYAGDKIEYEVEAYKEVRGEWIVLDLTEAQRDALERKSYAEYRACERREVEERYEQAREEAENAGWYDEMMRETSDWYSL</sequence>
<evidence type="ECO:0000313" key="1">
    <source>
        <dbReference type="EMBL" id="AMD85091.1"/>
    </source>
</evidence>
<proteinExistence type="predicted"/>
<dbReference type="Proteomes" id="UP000215539">
    <property type="component" value="Chromosome 1"/>
</dbReference>
<evidence type="ECO:0000313" key="4">
    <source>
        <dbReference type="Proteomes" id="UP000215539"/>
    </source>
</evidence>
<name>A0AAX2GWL3_9FLAO</name>
<reference evidence="1 3" key="1">
    <citation type="submission" date="2016-02" db="EMBL/GenBank/DDBJ databases">
        <authorList>
            <person name="Holder M.E."/>
            <person name="Ajami N.J."/>
            <person name="Petrosino J.F."/>
        </authorList>
    </citation>
    <scope>NUCLEOTIDE SEQUENCE [LARGE SCALE GENOMIC DNA]</scope>
    <source>
        <strain evidence="1 3">CCUG 32990</strain>
    </source>
</reference>
<dbReference type="EMBL" id="CP014227">
    <property type="protein sequence ID" value="AMD85091.1"/>
    <property type="molecule type" value="Genomic_DNA"/>
</dbReference>
<reference evidence="2 4" key="2">
    <citation type="submission" date="2017-06" db="EMBL/GenBank/DDBJ databases">
        <authorList>
            <consortium name="Pathogen Informatics"/>
        </authorList>
    </citation>
    <scope>NUCLEOTIDE SEQUENCE [LARGE SCALE GENOMIC DNA]</scope>
    <source>
        <strain evidence="2 4">NCTC12947</strain>
    </source>
</reference>
<keyword evidence="3" id="KW-1185">Reference proteome</keyword>
<dbReference type="Proteomes" id="UP000065822">
    <property type="component" value="Chromosome"/>
</dbReference>
<gene>
    <name evidence="1" type="ORF">AXF12_05890</name>
    <name evidence="2" type="ORF">SAMEA44541418_00540</name>
</gene>
<evidence type="ECO:0000313" key="3">
    <source>
        <dbReference type="Proteomes" id="UP000065822"/>
    </source>
</evidence>
<dbReference type="AlphaFoldDB" id="A0AAX2GWL3"/>
<accession>A0AAX2GWL3</accession>
<evidence type="ECO:0000313" key="2">
    <source>
        <dbReference type="EMBL" id="SNV05096.1"/>
    </source>
</evidence>